<dbReference type="AlphaFoldDB" id="A0A1G8BDJ2"/>
<reference evidence="3" key="1">
    <citation type="submission" date="2016-10" db="EMBL/GenBank/DDBJ databases">
        <authorList>
            <person name="Varghese N."/>
            <person name="Submissions S."/>
        </authorList>
    </citation>
    <scope>NUCLEOTIDE SEQUENCE [LARGE SCALE GENOMIC DNA]</scope>
    <source>
        <strain evidence="3">DSM 8344</strain>
    </source>
</reference>
<keyword evidence="3" id="KW-1185">Reference proteome</keyword>
<dbReference type="Pfam" id="PF07872">
    <property type="entry name" value="DUF1659"/>
    <property type="match status" value="1"/>
</dbReference>
<feature type="domain" description="DUF1659" evidence="1">
    <location>
        <begin position="8"/>
        <end position="72"/>
    </location>
</feature>
<dbReference type="Proteomes" id="UP000198656">
    <property type="component" value="Unassembled WGS sequence"/>
</dbReference>
<dbReference type="EMBL" id="FNCP01000012">
    <property type="protein sequence ID" value="SDH31307.1"/>
    <property type="molecule type" value="Genomic_DNA"/>
</dbReference>
<sequence length="74" mass="8292">MPIISSGVETEMVLRYQIGTNAGGSPVFRQKSFSGLKMDVSDEDLYEVATTLFDLLEYPLVSVTRNNRFDLAEE</sequence>
<accession>A0A1G8BDJ2</accession>
<dbReference type="RefSeq" id="WP_092333343.1">
    <property type="nucleotide sequence ID" value="NZ_FNCP01000012.1"/>
</dbReference>
<evidence type="ECO:0000259" key="1">
    <source>
        <dbReference type="Pfam" id="PF07872"/>
    </source>
</evidence>
<proteinExistence type="predicted"/>
<evidence type="ECO:0000313" key="2">
    <source>
        <dbReference type="EMBL" id="SDH31307.1"/>
    </source>
</evidence>
<evidence type="ECO:0000313" key="3">
    <source>
        <dbReference type="Proteomes" id="UP000198656"/>
    </source>
</evidence>
<protein>
    <recommendedName>
        <fullName evidence="1">DUF1659 domain-containing protein</fullName>
    </recommendedName>
</protein>
<name>A0A1G8BDJ2_9FIRM</name>
<dbReference type="InterPro" id="IPR012454">
    <property type="entry name" value="DUF1659"/>
</dbReference>
<organism evidence="2 3">
    <name type="scientific">Desulfosporosinus hippei DSM 8344</name>
    <dbReference type="NCBI Taxonomy" id="1121419"/>
    <lineage>
        <taxon>Bacteria</taxon>
        <taxon>Bacillati</taxon>
        <taxon>Bacillota</taxon>
        <taxon>Clostridia</taxon>
        <taxon>Eubacteriales</taxon>
        <taxon>Desulfitobacteriaceae</taxon>
        <taxon>Desulfosporosinus</taxon>
    </lineage>
</organism>
<dbReference type="STRING" id="1121419.SAMN05443529_11211"/>
<gene>
    <name evidence="2" type="ORF">SAMN05443529_11211</name>
</gene>
<dbReference type="OrthoDB" id="1954703at2"/>